<gene>
    <name evidence="3" type="ORF">H696_01888</name>
</gene>
<name>A0A058ZBZ1_FONAL</name>
<feature type="domain" description="RRM" evidence="2">
    <location>
        <begin position="210"/>
        <end position="249"/>
    </location>
</feature>
<dbReference type="Proteomes" id="UP000030693">
    <property type="component" value="Unassembled WGS sequence"/>
</dbReference>
<reference evidence="3" key="1">
    <citation type="submission" date="2013-04" db="EMBL/GenBank/DDBJ databases">
        <title>The Genome Sequence of Fonticula alba ATCC 38817.</title>
        <authorList>
            <consortium name="The Broad Institute Genomics Platform"/>
            <person name="Russ C."/>
            <person name="Cuomo C."/>
            <person name="Burger G."/>
            <person name="Gray M.W."/>
            <person name="Holland P.W.H."/>
            <person name="King N."/>
            <person name="Lang F.B.F."/>
            <person name="Roger A.J."/>
            <person name="Ruiz-Trillo I."/>
            <person name="Brown M."/>
            <person name="Walker B."/>
            <person name="Young S."/>
            <person name="Zeng Q."/>
            <person name="Gargeya S."/>
            <person name="Fitzgerald M."/>
            <person name="Haas B."/>
            <person name="Abouelleil A."/>
            <person name="Allen A.W."/>
            <person name="Alvarado L."/>
            <person name="Arachchi H.M."/>
            <person name="Berlin A.M."/>
            <person name="Chapman S.B."/>
            <person name="Gainer-Dewar J."/>
            <person name="Goldberg J."/>
            <person name="Griggs A."/>
            <person name="Gujja S."/>
            <person name="Hansen M."/>
            <person name="Howarth C."/>
            <person name="Imamovic A."/>
            <person name="Ireland A."/>
            <person name="Larimer J."/>
            <person name="McCowan C."/>
            <person name="Murphy C."/>
            <person name="Pearson M."/>
            <person name="Poon T.W."/>
            <person name="Priest M."/>
            <person name="Roberts A."/>
            <person name="Saif S."/>
            <person name="Shea T."/>
            <person name="Sisk P."/>
            <person name="Sykes S."/>
            <person name="Wortman J."/>
            <person name="Nusbaum C."/>
            <person name="Birren B."/>
        </authorList>
    </citation>
    <scope>NUCLEOTIDE SEQUENCE [LARGE SCALE GENOMIC DNA]</scope>
    <source>
        <strain evidence="3">ATCC 38817</strain>
    </source>
</reference>
<dbReference type="InterPro" id="IPR000504">
    <property type="entry name" value="RRM_dom"/>
</dbReference>
<protein>
    <recommendedName>
        <fullName evidence="2">RRM domain-containing protein</fullName>
    </recommendedName>
</protein>
<evidence type="ECO:0000256" key="1">
    <source>
        <dbReference type="SAM" id="MobiDB-lite"/>
    </source>
</evidence>
<feature type="region of interest" description="Disordered" evidence="1">
    <location>
        <begin position="449"/>
        <end position="497"/>
    </location>
</feature>
<evidence type="ECO:0000259" key="2">
    <source>
        <dbReference type="Pfam" id="PF00076"/>
    </source>
</evidence>
<dbReference type="Pfam" id="PF00076">
    <property type="entry name" value="RRM_1"/>
    <property type="match status" value="1"/>
</dbReference>
<feature type="region of interest" description="Disordered" evidence="1">
    <location>
        <begin position="320"/>
        <end position="340"/>
    </location>
</feature>
<dbReference type="GeneID" id="20526613"/>
<dbReference type="SUPFAM" id="SSF54928">
    <property type="entry name" value="RNA-binding domain, RBD"/>
    <property type="match status" value="1"/>
</dbReference>
<dbReference type="CDD" id="cd00590">
    <property type="entry name" value="RRM_SF"/>
    <property type="match status" value="1"/>
</dbReference>
<sequence length="497" mass="51115">MRKMNADAPQPDAGGLGAALLQLLTPENLASDRRLRGLFDTASGQAEAPLREVLALLGAGPSDAPPAGTLDLLALTGPWAWDSAAPTGGRLTYTAGPGLPSLAPGLQAEADASTIYIENVQGPTTERALAQLLGRTLLGMSLAVLDGPGCRCSPGGAGQPAAVADLGAVSVAGFRAGGTPALLDTWARGLGLAPGSPPSVGLSELLAARASPVLHVSLPRDEAGGGIKGYAFVEYASPEVAKLALSRLQLIHSLEHCLFRVCPAPGTIPPPVHDLRRLHALRPLERSTWIQQRALYRLLKGFLAAAAAAAASPAAGQISATSEVSHGDDDSVVLSSGAADPPPGRAAEISAAVAVVRLSGLPSRGMGIARLRRLFELAMADPVAESNLVSVDFRRGTAWAHFLLSSADVAARFAAADAASLLPAIGLDEAASDVQLSLLGAAEARQVIGRTLDPTGSKRARDTSPTPADAQQPEQAPRNRPNKAKKRRAERTVFDED</sequence>
<accession>A0A058ZBZ1</accession>
<dbReference type="InterPro" id="IPR012677">
    <property type="entry name" value="Nucleotide-bd_a/b_plait_sf"/>
</dbReference>
<dbReference type="AlphaFoldDB" id="A0A058ZBZ1"/>
<keyword evidence="4" id="KW-1185">Reference proteome</keyword>
<dbReference type="EMBL" id="KB932203">
    <property type="protein sequence ID" value="KCV70942.1"/>
    <property type="molecule type" value="Genomic_DNA"/>
</dbReference>
<evidence type="ECO:0000313" key="4">
    <source>
        <dbReference type="Proteomes" id="UP000030693"/>
    </source>
</evidence>
<feature type="compositionally biased region" description="Basic residues" evidence="1">
    <location>
        <begin position="480"/>
        <end position="489"/>
    </location>
</feature>
<proteinExistence type="predicted"/>
<dbReference type="Gene3D" id="3.30.70.330">
    <property type="match status" value="1"/>
</dbReference>
<evidence type="ECO:0000313" key="3">
    <source>
        <dbReference type="EMBL" id="KCV70942.1"/>
    </source>
</evidence>
<dbReference type="GO" id="GO:0003723">
    <property type="term" value="F:RNA binding"/>
    <property type="evidence" value="ECO:0007669"/>
    <property type="project" value="InterPro"/>
</dbReference>
<organism evidence="3">
    <name type="scientific">Fonticula alba</name>
    <name type="common">Slime mold</name>
    <dbReference type="NCBI Taxonomy" id="691883"/>
    <lineage>
        <taxon>Eukaryota</taxon>
        <taxon>Rotosphaerida</taxon>
        <taxon>Fonticulaceae</taxon>
        <taxon>Fonticula</taxon>
    </lineage>
</organism>
<dbReference type="RefSeq" id="XP_009494064.1">
    <property type="nucleotide sequence ID" value="XM_009495789.1"/>
</dbReference>
<dbReference type="OrthoDB" id="21467at2759"/>
<dbReference type="InterPro" id="IPR035979">
    <property type="entry name" value="RBD_domain_sf"/>
</dbReference>